<proteinExistence type="predicted"/>
<dbReference type="EMBL" id="CM000835">
    <property type="protein sequence ID" value="RCW19536.1"/>
    <property type="molecule type" value="Genomic_DNA"/>
</dbReference>
<reference evidence="7 8" key="1">
    <citation type="journal article" date="2010" name="Nature">
        <title>Genome sequence of the palaeopolyploid soybean.</title>
        <authorList>
            <person name="Schmutz J."/>
            <person name="Cannon S.B."/>
            <person name="Schlueter J."/>
            <person name="Ma J."/>
            <person name="Mitros T."/>
            <person name="Nelson W."/>
            <person name="Hyten D.L."/>
            <person name="Song Q."/>
            <person name="Thelen J.J."/>
            <person name="Cheng J."/>
            <person name="Xu D."/>
            <person name="Hellsten U."/>
            <person name="May G.D."/>
            <person name="Yu Y."/>
            <person name="Sakurai T."/>
            <person name="Umezawa T."/>
            <person name="Bhattacharyya M.K."/>
            <person name="Sandhu D."/>
            <person name="Valliyodan B."/>
            <person name="Lindquist E."/>
            <person name="Peto M."/>
            <person name="Grant D."/>
            <person name="Shu S."/>
            <person name="Goodstein D."/>
            <person name="Barry K."/>
            <person name="Futrell-Griggs M."/>
            <person name="Abernathy B."/>
            <person name="Du J."/>
            <person name="Tian Z."/>
            <person name="Zhu L."/>
            <person name="Gill N."/>
            <person name="Joshi T."/>
            <person name="Libault M."/>
            <person name="Sethuraman A."/>
            <person name="Zhang X.-C."/>
            <person name="Shinozaki K."/>
            <person name="Nguyen H.T."/>
            <person name="Wing R.A."/>
            <person name="Cregan P."/>
            <person name="Specht J."/>
            <person name="Grimwood J."/>
            <person name="Rokhsar D."/>
            <person name="Stacey G."/>
            <person name="Shoemaker R.C."/>
            <person name="Jackson S.A."/>
        </authorList>
    </citation>
    <scope>NUCLEOTIDE SEQUENCE</scope>
    <source>
        <strain evidence="8">cv. Williams 82</strain>
        <tissue evidence="7">Callus</tissue>
    </source>
</reference>
<dbReference type="Pfam" id="PF03791">
    <property type="entry name" value="KNOX2"/>
    <property type="match status" value="1"/>
</dbReference>
<dbReference type="SMART" id="SM01256">
    <property type="entry name" value="KNOX2"/>
    <property type="match status" value="1"/>
</dbReference>
<dbReference type="SMART" id="SM01255">
    <property type="entry name" value="KNOX1"/>
    <property type="match status" value="1"/>
</dbReference>
<reference evidence="7" key="2">
    <citation type="submission" date="2018-07" db="EMBL/GenBank/DDBJ databases">
        <title>WGS assembly of Glycine max.</title>
        <authorList>
            <person name="Schmutz J."/>
            <person name="Cannon S."/>
            <person name="Schlueter J."/>
            <person name="Ma J."/>
            <person name="Mitros T."/>
            <person name="Nelson W."/>
            <person name="Hyten D."/>
            <person name="Song Q."/>
            <person name="Thelen J."/>
            <person name="Cheng J."/>
            <person name="Xu D."/>
            <person name="Hellsten U."/>
            <person name="May G."/>
            <person name="Yu Y."/>
            <person name="Sakurai T."/>
            <person name="Umezawa T."/>
            <person name="Bhattacharyya M."/>
            <person name="Sandhu D."/>
            <person name="Valliyodan B."/>
            <person name="Lindquist E."/>
            <person name="Peto M."/>
            <person name="Grant D."/>
            <person name="Shu S."/>
            <person name="Goodstein D."/>
            <person name="Barry K."/>
            <person name="Futrell-Griggs M."/>
            <person name="Abernathy B."/>
            <person name="Du J."/>
            <person name="Tian Z."/>
            <person name="Zhu L."/>
            <person name="Gill N."/>
            <person name="Joshi T."/>
            <person name="Libault M."/>
            <person name="Sethuraman A."/>
            <person name="Zhang X."/>
            <person name="Shinozaki K."/>
            <person name="Nguyen H."/>
            <person name="Wing R."/>
            <person name="Cregan P."/>
            <person name="Specht J."/>
            <person name="Grimwood J."/>
            <person name="Rokhsar D."/>
            <person name="Stacey G."/>
            <person name="Shoemaker R."/>
            <person name="Jackson S."/>
        </authorList>
    </citation>
    <scope>NUCLEOTIDE SEQUENCE</scope>
    <source>
        <tissue evidence="7">Callus</tissue>
    </source>
</reference>
<sequence length="295" mass="33383">MIGFGGNSCSELSEMDMTNMETNRKFLSLPLSNNNNSGDNRRVPVTSNSIAQEHHYSHHHNPTDTCSVRDKIMAHPLFPRLLSSYLNCLKVGAPPEVVASLEESYAKYESFNASSGRIGGGSIGEDPALDQFMEAYCEMLIKYEQELTKPFKEAMLFFSRIECQLKALAVSSDFVMDRCFTTMKLLEINPCGKVLVRGYVSSDESRFNLLSLVKVVVLLACVNVFKPSVEESQKQALAESTGLDMKQINNWFINQRKRHWKPSEDMQFAVMDATNYYMENVMCKPFPMDSMPMLL</sequence>
<reference evidence="8" key="3">
    <citation type="submission" date="2019-01" db="UniProtKB">
        <authorList>
            <consortium name="EnsemblPlants"/>
        </authorList>
    </citation>
    <scope>IDENTIFICATION</scope>
    <source>
        <strain evidence="8">Williams 82</strain>
    </source>
</reference>
<evidence type="ECO:0000259" key="6">
    <source>
        <dbReference type="PROSITE" id="PS50071"/>
    </source>
</evidence>
<evidence type="ECO:0000256" key="2">
    <source>
        <dbReference type="ARBA" id="ARBA00023125"/>
    </source>
</evidence>
<evidence type="ECO:0000313" key="7">
    <source>
        <dbReference type="EMBL" id="RCW19536.1"/>
    </source>
</evidence>
<dbReference type="PANTHER" id="PTHR11850">
    <property type="entry name" value="HOMEOBOX PROTEIN TRANSCRIPTION FACTORS"/>
    <property type="match status" value="1"/>
</dbReference>
<dbReference type="CDD" id="cd00086">
    <property type="entry name" value="homeodomain"/>
    <property type="match status" value="1"/>
</dbReference>
<dbReference type="EnsemblPlants" id="RCW19536">
    <property type="protein sequence ID" value="RCW19536"/>
    <property type="gene ID" value="GLYMA_02G269900"/>
</dbReference>
<dbReference type="InterPro" id="IPR005541">
    <property type="entry name" value="KNOX2"/>
</dbReference>
<keyword evidence="9" id="KW-1185">Reference proteome</keyword>
<comment type="subcellular location">
    <subcellularLocation>
        <location evidence="1 5">Nucleus</location>
    </subcellularLocation>
</comment>
<dbReference type="PROSITE" id="PS50071">
    <property type="entry name" value="HOMEOBOX_2"/>
    <property type="match status" value="1"/>
</dbReference>
<dbReference type="GO" id="GO:0000981">
    <property type="term" value="F:DNA-binding transcription factor activity, RNA polymerase II-specific"/>
    <property type="evidence" value="ECO:0007669"/>
    <property type="project" value="InterPro"/>
</dbReference>
<dbReference type="InterPro" id="IPR005540">
    <property type="entry name" value="KNOX1"/>
</dbReference>
<dbReference type="Proteomes" id="UP000008827">
    <property type="component" value="Chromosome 2"/>
</dbReference>
<name>A0A368UJU3_SOYBN</name>
<dbReference type="SMART" id="SM00389">
    <property type="entry name" value="HOX"/>
    <property type="match status" value="1"/>
</dbReference>
<evidence type="ECO:0000256" key="4">
    <source>
        <dbReference type="ARBA" id="ARBA00023242"/>
    </source>
</evidence>
<feature type="DNA-binding region" description="Homeobox" evidence="5">
    <location>
        <begin position="233"/>
        <end position="263"/>
    </location>
</feature>
<dbReference type="SMR" id="A0A368UJU3"/>
<dbReference type="GO" id="GO:0005634">
    <property type="term" value="C:nucleus"/>
    <property type="evidence" value="ECO:0000318"/>
    <property type="project" value="GO_Central"/>
</dbReference>
<gene>
    <name evidence="7" type="ORF">GLYMA_02G269900</name>
</gene>
<evidence type="ECO:0000313" key="8">
    <source>
        <dbReference type="EnsemblPlants" id="RCW19536"/>
    </source>
</evidence>
<organism evidence="7">
    <name type="scientific">Glycine max</name>
    <name type="common">Soybean</name>
    <name type="synonym">Glycine hispida</name>
    <dbReference type="NCBI Taxonomy" id="3847"/>
    <lineage>
        <taxon>Eukaryota</taxon>
        <taxon>Viridiplantae</taxon>
        <taxon>Streptophyta</taxon>
        <taxon>Embryophyta</taxon>
        <taxon>Tracheophyta</taxon>
        <taxon>Spermatophyta</taxon>
        <taxon>Magnoliopsida</taxon>
        <taxon>eudicotyledons</taxon>
        <taxon>Gunneridae</taxon>
        <taxon>Pentapetalae</taxon>
        <taxon>rosids</taxon>
        <taxon>fabids</taxon>
        <taxon>Fabales</taxon>
        <taxon>Fabaceae</taxon>
        <taxon>Papilionoideae</taxon>
        <taxon>50 kb inversion clade</taxon>
        <taxon>NPAAA clade</taxon>
        <taxon>indigoferoid/millettioid clade</taxon>
        <taxon>Phaseoleae</taxon>
        <taxon>Glycine</taxon>
        <taxon>Glycine subgen. Soja</taxon>
    </lineage>
</organism>
<dbReference type="InterPro" id="IPR009057">
    <property type="entry name" value="Homeodomain-like_sf"/>
</dbReference>
<evidence type="ECO:0000256" key="1">
    <source>
        <dbReference type="ARBA" id="ARBA00004123"/>
    </source>
</evidence>
<evidence type="ECO:0000256" key="3">
    <source>
        <dbReference type="ARBA" id="ARBA00023155"/>
    </source>
</evidence>
<protein>
    <recommendedName>
        <fullName evidence="6">Homeobox domain-containing protein</fullName>
    </recommendedName>
</protein>
<dbReference type="Pfam" id="PF03790">
    <property type="entry name" value="KNOX1"/>
    <property type="match status" value="1"/>
</dbReference>
<dbReference type="Gene3D" id="1.10.10.60">
    <property type="entry name" value="Homeodomain-like"/>
    <property type="match status" value="1"/>
</dbReference>
<accession>A0A368UJU3</accession>
<dbReference type="InterPro" id="IPR001356">
    <property type="entry name" value="HD"/>
</dbReference>
<feature type="domain" description="Homeobox" evidence="6">
    <location>
        <begin position="231"/>
        <end position="262"/>
    </location>
</feature>
<dbReference type="PaxDb" id="3847-GLYMA02G43761.1"/>
<dbReference type="ExpressionAtlas" id="A0A368UJU3">
    <property type="expression patterns" value="baseline"/>
</dbReference>
<evidence type="ECO:0000256" key="5">
    <source>
        <dbReference type="PROSITE-ProRule" id="PRU00108"/>
    </source>
</evidence>
<keyword evidence="3 5" id="KW-0371">Homeobox</keyword>
<dbReference type="Gramene" id="RCW19536">
    <property type="protein sequence ID" value="RCW19536"/>
    <property type="gene ID" value="GLYMA_02G269900"/>
</dbReference>
<evidence type="ECO:0000313" key="9">
    <source>
        <dbReference type="Proteomes" id="UP000008827"/>
    </source>
</evidence>
<dbReference type="AlphaFoldDB" id="A0A368UJU3"/>
<dbReference type="SUPFAM" id="SSF46689">
    <property type="entry name" value="Homeodomain-like"/>
    <property type="match status" value="1"/>
</dbReference>
<dbReference type="InterPro" id="IPR017970">
    <property type="entry name" value="Homeobox_CS"/>
</dbReference>
<dbReference type="InParanoid" id="A0A368UJU3"/>
<dbReference type="STRING" id="3847.A0A368UJU3"/>
<dbReference type="OMA" id="VEDNGMH"/>
<dbReference type="InterPro" id="IPR050224">
    <property type="entry name" value="TALE_homeobox"/>
</dbReference>
<dbReference type="PROSITE" id="PS00027">
    <property type="entry name" value="HOMEOBOX_1"/>
    <property type="match status" value="1"/>
</dbReference>
<dbReference type="GO" id="GO:0003677">
    <property type="term" value="F:DNA binding"/>
    <property type="evidence" value="ECO:0007669"/>
    <property type="project" value="UniProtKB-UniRule"/>
</dbReference>
<dbReference type="InterPro" id="IPR008422">
    <property type="entry name" value="KN_HD"/>
</dbReference>
<keyword evidence="4 5" id="KW-0539">Nucleus</keyword>
<keyword evidence="2 5" id="KW-0238">DNA-binding</keyword>
<dbReference type="Pfam" id="PF05920">
    <property type="entry name" value="Homeobox_KN"/>
    <property type="match status" value="1"/>
</dbReference>